<sequence length="354" mass="38784">MGNDTNNPTEFDEANAWKAHVTPIQITTALTFTIGCVHFACGIFRLKFISTYLSDALIKGLTTGAAVHVMVSQIDDILGIEIGRISGIGMILFKMIEIVKKISFVNYVTLGASVITYGFLYVGETYINPLMEKLFKKKIPIPYEMIVMLAFTVVSSIVGFEDKFKVEVVGEVPSGIPVPEVPVFQIVPDLITNAVSIAMVIMALHLSMTKMLADMLKYEVDAGQELYAISFTSVLSSFFPVYPNSIALGRTFVLVNSGGKTMMTNLFSSILMLLVIFFIGPLLYSLPMCILSSIIAFALRPMFRNLLLLPDIYKVSKYDASIFGVAFLGTLATDIVTGFLMSVGFALFTGKNPL</sequence>
<name>A0AC35TH80_9BILA</name>
<evidence type="ECO:0000313" key="2">
    <source>
        <dbReference type="WBParaSite" id="RSKR_0000063100.1"/>
    </source>
</evidence>
<dbReference type="Proteomes" id="UP000095286">
    <property type="component" value="Unplaced"/>
</dbReference>
<protein>
    <submittedName>
        <fullName evidence="2">Sulfate_transp domain-containing protein</fullName>
    </submittedName>
</protein>
<dbReference type="WBParaSite" id="RSKR_0000063100.1">
    <property type="protein sequence ID" value="RSKR_0000063100.1"/>
    <property type="gene ID" value="RSKR_0000063100"/>
</dbReference>
<organism evidence="1 2">
    <name type="scientific">Rhabditophanes sp. KR3021</name>
    <dbReference type="NCBI Taxonomy" id="114890"/>
    <lineage>
        <taxon>Eukaryota</taxon>
        <taxon>Metazoa</taxon>
        <taxon>Ecdysozoa</taxon>
        <taxon>Nematoda</taxon>
        <taxon>Chromadorea</taxon>
        <taxon>Rhabditida</taxon>
        <taxon>Tylenchina</taxon>
        <taxon>Panagrolaimomorpha</taxon>
        <taxon>Strongyloidoidea</taxon>
        <taxon>Alloionematidae</taxon>
        <taxon>Rhabditophanes</taxon>
    </lineage>
</organism>
<proteinExistence type="predicted"/>
<accession>A0AC35TH80</accession>
<reference evidence="2" key="1">
    <citation type="submission" date="2016-11" db="UniProtKB">
        <authorList>
            <consortium name="WormBaseParasite"/>
        </authorList>
    </citation>
    <scope>IDENTIFICATION</scope>
    <source>
        <strain evidence="2">KR3021</strain>
    </source>
</reference>
<evidence type="ECO:0000313" key="1">
    <source>
        <dbReference type="Proteomes" id="UP000095286"/>
    </source>
</evidence>